<feature type="transmembrane region" description="Helical" evidence="7">
    <location>
        <begin position="278"/>
        <end position="300"/>
    </location>
</feature>
<gene>
    <name evidence="10" type="ORF">MNBD_GAMMA08-2168</name>
</gene>
<sequence length="395" mass="43064">MISLAYRDISNGFGRYLLTGIGLGLLIGVTLTMAGVFRGMVDDGKALLRSADADIWVVQQNTLGPFAEPSSLPDDIYRGILAIEGVSQATNVAYLTLEVGHGSRRVRVMLEGIDAHQNRLHLTAGRPVMRAHYELVADERSGFKIGDRVPIHRHDYAVVGLTRGMRSPSGDPMLFLPLKDAQEIQFLEDNDALFRDRVQLKENPRLNPPANPALLDAVEQRLFSNHRVNAVLVQLAPGANPVQVADDIEKWLRLTAYPRDEMEEILIGQLIAISSKQIGLFLVILTIVSAAIVALTIYSMTQTKLKEIAVLKLIGTRNGLISRMILLEAIGLGLIGFLSGKLAVTYWAPLFPKHIVLLPEDTLRALLITMVLCVLASIAGIRAALRVPPGSAIGG</sequence>
<feature type="domain" description="MacB-like periplasmic core" evidence="9">
    <location>
        <begin position="18"/>
        <end position="250"/>
    </location>
</feature>
<organism evidence="10">
    <name type="scientific">hydrothermal vent metagenome</name>
    <dbReference type="NCBI Taxonomy" id="652676"/>
    <lineage>
        <taxon>unclassified sequences</taxon>
        <taxon>metagenomes</taxon>
        <taxon>ecological metagenomes</taxon>
    </lineage>
</organism>
<comment type="subcellular location">
    <subcellularLocation>
        <location evidence="1">Cell membrane</location>
        <topology evidence="1">Multi-pass membrane protein</topology>
    </subcellularLocation>
</comment>
<feature type="transmembrane region" description="Helical" evidence="7">
    <location>
        <begin position="365"/>
        <end position="385"/>
    </location>
</feature>
<dbReference type="PANTHER" id="PTHR43738:SF1">
    <property type="entry name" value="HEMIN TRANSPORT SYSTEM PERMEASE PROTEIN HRTB-RELATED"/>
    <property type="match status" value="1"/>
</dbReference>
<evidence type="ECO:0000256" key="1">
    <source>
        <dbReference type="ARBA" id="ARBA00004651"/>
    </source>
</evidence>
<proteinExistence type="predicted"/>
<reference evidence="10" key="1">
    <citation type="submission" date="2018-06" db="EMBL/GenBank/DDBJ databases">
        <authorList>
            <person name="Zhirakovskaya E."/>
        </authorList>
    </citation>
    <scope>NUCLEOTIDE SEQUENCE</scope>
</reference>
<feature type="domain" description="ABC3 transporter permease C-terminal" evidence="8">
    <location>
        <begin position="280"/>
        <end position="389"/>
    </location>
</feature>
<dbReference type="AlphaFoldDB" id="A0A3B0XKX4"/>
<keyword evidence="6 7" id="KW-0472">Membrane</keyword>
<dbReference type="InterPro" id="IPR003838">
    <property type="entry name" value="ABC3_permease_C"/>
</dbReference>
<evidence type="ECO:0000259" key="8">
    <source>
        <dbReference type="Pfam" id="PF02687"/>
    </source>
</evidence>
<dbReference type="Pfam" id="PF12704">
    <property type="entry name" value="MacB_PCD"/>
    <property type="match status" value="1"/>
</dbReference>
<dbReference type="InterPro" id="IPR051125">
    <property type="entry name" value="ABC-4/HrtB_transporter"/>
</dbReference>
<evidence type="ECO:0000256" key="7">
    <source>
        <dbReference type="SAM" id="Phobius"/>
    </source>
</evidence>
<keyword evidence="5 7" id="KW-1133">Transmembrane helix</keyword>
<name>A0A3B0XKX4_9ZZZZ</name>
<evidence type="ECO:0000256" key="2">
    <source>
        <dbReference type="ARBA" id="ARBA00022448"/>
    </source>
</evidence>
<accession>A0A3B0XKX4</accession>
<feature type="transmembrane region" description="Helical" evidence="7">
    <location>
        <begin position="16"/>
        <end position="37"/>
    </location>
</feature>
<protein>
    <submittedName>
        <fullName evidence="10">ABC transporter, permease protein</fullName>
    </submittedName>
</protein>
<dbReference type="GO" id="GO:0005886">
    <property type="term" value="C:plasma membrane"/>
    <property type="evidence" value="ECO:0007669"/>
    <property type="project" value="UniProtKB-SubCell"/>
</dbReference>
<evidence type="ECO:0000256" key="6">
    <source>
        <dbReference type="ARBA" id="ARBA00023136"/>
    </source>
</evidence>
<keyword evidence="3" id="KW-1003">Cell membrane</keyword>
<keyword evidence="2" id="KW-0813">Transport</keyword>
<evidence type="ECO:0000256" key="3">
    <source>
        <dbReference type="ARBA" id="ARBA00022475"/>
    </source>
</evidence>
<evidence type="ECO:0000259" key="9">
    <source>
        <dbReference type="Pfam" id="PF12704"/>
    </source>
</evidence>
<feature type="transmembrane region" description="Helical" evidence="7">
    <location>
        <begin position="320"/>
        <end position="344"/>
    </location>
</feature>
<evidence type="ECO:0000256" key="4">
    <source>
        <dbReference type="ARBA" id="ARBA00022692"/>
    </source>
</evidence>
<dbReference type="EMBL" id="UOFH01000311">
    <property type="protein sequence ID" value="VAW65350.1"/>
    <property type="molecule type" value="Genomic_DNA"/>
</dbReference>
<dbReference type="PANTHER" id="PTHR43738">
    <property type="entry name" value="ABC TRANSPORTER, MEMBRANE PROTEIN"/>
    <property type="match status" value="1"/>
</dbReference>
<evidence type="ECO:0000256" key="5">
    <source>
        <dbReference type="ARBA" id="ARBA00022989"/>
    </source>
</evidence>
<dbReference type="Pfam" id="PF02687">
    <property type="entry name" value="FtsX"/>
    <property type="match status" value="1"/>
</dbReference>
<evidence type="ECO:0000313" key="10">
    <source>
        <dbReference type="EMBL" id="VAW65350.1"/>
    </source>
</evidence>
<keyword evidence="4 7" id="KW-0812">Transmembrane</keyword>
<dbReference type="InterPro" id="IPR025857">
    <property type="entry name" value="MacB_PCD"/>
</dbReference>